<dbReference type="Pfam" id="PF08220">
    <property type="entry name" value="HTH_DeoR"/>
    <property type="match status" value="1"/>
</dbReference>
<keyword evidence="1" id="KW-0805">Transcription regulation</keyword>
<dbReference type="PANTHER" id="PTHR30363">
    <property type="entry name" value="HTH-TYPE TRANSCRIPTIONAL REGULATOR SRLR-RELATED"/>
    <property type="match status" value="1"/>
</dbReference>
<dbReference type="PANTHER" id="PTHR30363:SF56">
    <property type="entry name" value="TRANSCRIPTIONAL REGULATOR, DEOR FAMILY"/>
    <property type="match status" value="1"/>
</dbReference>
<evidence type="ECO:0000313" key="6">
    <source>
        <dbReference type="Proteomes" id="UP001344888"/>
    </source>
</evidence>
<dbReference type="InterPro" id="IPR018356">
    <property type="entry name" value="Tscrpt_reg_HTH_DeoR_CS"/>
</dbReference>
<dbReference type="GO" id="GO:0003677">
    <property type="term" value="F:DNA binding"/>
    <property type="evidence" value="ECO:0007669"/>
    <property type="project" value="UniProtKB-KW"/>
</dbReference>
<dbReference type="PRINTS" id="PR00037">
    <property type="entry name" value="HTHLACR"/>
</dbReference>
<dbReference type="InterPro" id="IPR001034">
    <property type="entry name" value="DeoR_HTH"/>
</dbReference>
<dbReference type="InterPro" id="IPR037171">
    <property type="entry name" value="NagB/RpiA_transferase-like"/>
</dbReference>
<dbReference type="AlphaFoldDB" id="A0AAW9NTG7"/>
<dbReference type="Pfam" id="PF00455">
    <property type="entry name" value="DeoRC"/>
    <property type="match status" value="1"/>
</dbReference>
<keyword evidence="3" id="KW-0804">Transcription</keyword>
<dbReference type="PROSITE" id="PS51000">
    <property type="entry name" value="HTH_DEOR_2"/>
    <property type="match status" value="1"/>
</dbReference>
<protein>
    <submittedName>
        <fullName evidence="5">DeoR/GlpR family DNA-binding transcription regulator</fullName>
    </submittedName>
</protein>
<reference evidence="5 6" key="1">
    <citation type="submission" date="2023-03" db="EMBL/GenBank/DDBJ databases">
        <title>Bacillus Genome Sequencing.</title>
        <authorList>
            <person name="Dunlap C."/>
        </authorList>
    </citation>
    <scope>NUCLEOTIDE SEQUENCE [LARGE SCALE GENOMIC DNA]</scope>
    <source>
        <strain evidence="5 6">B-59205</strain>
    </source>
</reference>
<evidence type="ECO:0000313" key="5">
    <source>
        <dbReference type="EMBL" id="MEC1179706.1"/>
    </source>
</evidence>
<dbReference type="EMBL" id="JARSFG010000019">
    <property type="protein sequence ID" value="MEC1179706.1"/>
    <property type="molecule type" value="Genomic_DNA"/>
</dbReference>
<evidence type="ECO:0000256" key="3">
    <source>
        <dbReference type="ARBA" id="ARBA00023163"/>
    </source>
</evidence>
<keyword evidence="6" id="KW-1185">Reference proteome</keyword>
<accession>A0AAW9NTG7</accession>
<name>A0AAW9NTG7_9BACL</name>
<comment type="caution">
    <text evidence="5">The sequence shown here is derived from an EMBL/GenBank/DDBJ whole genome shotgun (WGS) entry which is preliminary data.</text>
</comment>
<organism evidence="5 6">
    <name type="scientific">Metasolibacillus meyeri</name>
    <dbReference type="NCBI Taxonomy" id="1071052"/>
    <lineage>
        <taxon>Bacteria</taxon>
        <taxon>Bacillati</taxon>
        <taxon>Bacillota</taxon>
        <taxon>Bacilli</taxon>
        <taxon>Bacillales</taxon>
        <taxon>Caryophanaceae</taxon>
        <taxon>Metasolibacillus</taxon>
    </lineage>
</organism>
<sequence length="250" mass="27998">MLTVERQRLIREVLKQQDIVTMQELIDITNASESTIRRDLIQLERAKVLKRIHGGASRLQGKLFEPSVSEKSSKNLHKKKALASFAAGLVEDGDCIYLDAGTTVYEMIPYLREKQVAVVTNSAYHLDLLIENNIKTYLIGGAIKHQTRAMIGQGAIISLKQYRFDKCFIGANGVHLEYGYTTPDPEEAMIKMTAIRLAQEAYVLVDDSKFNEVYFAKVADLQEATIITNGIKESLHKALQAQTNVKVVKA</sequence>
<dbReference type="PROSITE" id="PS00894">
    <property type="entry name" value="HTH_DEOR_1"/>
    <property type="match status" value="1"/>
</dbReference>
<dbReference type="InterPro" id="IPR036388">
    <property type="entry name" value="WH-like_DNA-bd_sf"/>
</dbReference>
<dbReference type="InterPro" id="IPR014036">
    <property type="entry name" value="DeoR-like_C"/>
</dbReference>
<dbReference type="InterPro" id="IPR050313">
    <property type="entry name" value="Carb_Metab_HTH_regulators"/>
</dbReference>
<evidence type="ECO:0000259" key="4">
    <source>
        <dbReference type="PROSITE" id="PS51000"/>
    </source>
</evidence>
<proteinExistence type="predicted"/>
<keyword evidence="2 5" id="KW-0238">DNA-binding</keyword>
<dbReference type="Gene3D" id="3.40.50.1360">
    <property type="match status" value="1"/>
</dbReference>
<dbReference type="GO" id="GO:0003700">
    <property type="term" value="F:DNA-binding transcription factor activity"/>
    <property type="evidence" value="ECO:0007669"/>
    <property type="project" value="InterPro"/>
</dbReference>
<dbReference type="SUPFAM" id="SSF100950">
    <property type="entry name" value="NagB/RpiA/CoA transferase-like"/>
    <property type="match status" value="1"/>
</dbReference>
<evidence type="ECO:0000256" key="1">
    <source>
        <dbReference type="ARBA" id="ARBA00023015"/>
    </source>
</evidence>
<evidence type="ECO:0000256" key="2">
    <source>
        <dbReference type="ARBA" id="ARBA00023125"/>
    </source>
</evidence>
<feature type="domain" description="HTH deoR-type" evidence="4">
    <location>
        <begin position="3"/>
        <end position="58"/>
    </location>
</feature>
<dbReference type="SUPFAM" id="SSF46785">
    <property type="entry name" value="Winged helix' DNA-binding domain"/>
    <property type="match status" value="1"/>
</dbReference>
<dbReference type="RefSeq" id="WP_326124193.1">
    <property type="nucleotide sequence ID" value="NZ_JARSFG010000019.1"/>
</dbReference>
<dbReference type="Gene3D" id="1.10.10.10">
    <property type="entry name" value="Winged helix-like DNA-binding domain superfamily/Winged helix DNA-binding domain"/>
    <property type="match status" value="1"/>
</dbReference>
<gene>
    <name evidence="5" type="ORF">P9B03_14495</name>
</gene>
<dbReference type="SMART" id="SM01134">
    <property type="entry name" value="DeoRC"/>
    <property type="match status" value="1"/>
</dbReference>
<dbReference type="Proteomes" id="UP001344888">
    <property type="component" value="Unassembled WGS sequence"/>
</dbReference>
<dbReference type="SMART" id="SM00420">
    <property type="entry name" value="HTH_DEOR"/>
    <property type="match status" value="1"/>
</dbReference>
<dbReference type="InterPro" id="IPR036390">
    <property type="entry name" value="WH_DNA-bd_sf"/>
</dbReference>